<name>A0ABT7LN90_9BURK</name>
<keyword evidence="2" id="KW-1003">Cell membrane</keyword>
<feature type="transmembrane region" description="Helical" evidence="6">
    <location>
        <begin position="177"/>
        <end position="194"/>
    </location>
</feature>
<feature type="transmembrane region" description="Helical" evidence="6">
    <location>
        <begin position="78"/>
        <end position="98"/>
    </location>
</feature>
<dbReference type="PANTHER" id="PTHR30086:SF20">
    <property type="entry name" value="ARGININE EXPORTER PROTEIN ARGO-RELATED"/>
    <property type="match status" value="1"/>
</dbReference>
<dbReference type="InterPro" id="IPR001123">
    <property type="entry name" value="LeuE-type"/>
</dbReference>
<proteinExistence type="predicted"/>
<accession>A0ABT7LN90</accession>
<evidence type="ECO:0000313" key="7">
    <source>
        <dbReference type="EMBL" id="MDL5034259.1"/>
    </source>
</evidence>
<evidence type="ECO:0000256" key="2">
    <source>
        <dbReference type="ARBA" id="ARBA00022475"/>
    </source>
</evidence>
<dbReference type="EMBL" id="JASVDS010000007">
    <property type="protein sequence ID" value="MDL5034259.1"/>
    <property type="molecule type" value="Genomic_DNA"/>
</dbReference>
<evidence type="ECO:0000256" key="4">
    <source>
        <dbReference type="ARBA" id="ARBA00022989"/>
    </source>
</evidence>
<feature type="transmembrane region" description="Helical" evidence="6">
    <location>
        <begin position="139"/>
        <end position="165"/>
    </location>
</feature>
<dbReference type="RefSeq" id="WP_285984331.1">
    <property type="nucleotide sequence ID" value="NZ_JASVDS010000007.1"/>
</dbReference>
<evidence type="ECO:0000256" key="1">
    <source>
        <dbReference type="ARBA" id="ARBA00004651"/>
    </source>
</evidence>
<keyword evidence="4 6" id="KW-1133">Transmembrane helix</keyword>
<dbReference type="Pfam" id="PF01810">
    <property type="entry name" value="LysE"/>
    <property type="match status" value="1"/>
</dbReference>
<sequence length="195" mass="20799">MSELLPLMSYCLLMSGTPGPNNVMLTTSGAHFGYRATLPQILGILMGGFVLTMACCLGLGQLFLAWPLAQQGLRIGGALYLLYLAWKLSGSTLAQAGALPRPLGFRHGALFQFVNPKNWIKAVTLASVFMPAGLPPLSAALLVALVSTLMGFPAISMWALFGVAIRRLLERPAVMRGFNLVMAGSLAVLAFSFLR</sequence>
<reference evidence="7 8" key="1">
    <citation type="submission" date="2023-06" db="EMBL/GenBank/DDBJ databases">
        <title>Pelomonas sp. APW6 16S ribosomal RNA gene genome sequencing and assembly.</title>
        <authorList>
            <person name="Woo H."/>
        </authorList>
    </citation>
    <scope>NUCLEOTIDE SEQUENCE [LARGE SCALE GENOMIC DNA]</scope>
    <source>
        <strain evidence="7 8">APW6</strain>
    </source>
</reference>
<evidence type="ECO:0000256" key="3">
    <source>
        <dbReference type="ARBA" id="ARBA00022692"/>
    </source>
</evidence>
<keyword evidence="5 6" id="KW-0472">Membrane</keyword>
<dbReference type="PANTHER" id="PTHR30086">
    <property type="entry name" value="ARGININE EXPORTER PROTEIN ARGO"/>
    <property type="match status" value="1"/>
</dbReference>
<comment type="subcellular location">
    <subcellularLocation>
        <location evidence="1">Cell membrane</location>
        <topology evidence="1">Multi-pass membrane protein</topology>
    </subcellularLocation>
</comment>
<evidence type="ECO:0000256" key="6">
    <source>
        <dbReference type="SAM" id="Phobius"/>
    </source>
</evidence>
<dbReference type="Proteomes" id="UP001238603">
    <property type="component" value="Unassembled WGS sequence"/>
</dbReference>
<protein>
    <submittedName>
        <fullName evidence="7">LysE family translocator</fullName>
    </submittedName>
</protein>
<organism evidence="7 8">
    <name type="scientific">Roseateles subflavus</name>
    <dbReference type="NCBI Taxonomy" id="3053353"/>
    <lineage>
        <taxon>Bacteria</taxon>
        <taxon>Pseudomonadati</taxon>
        <taxon>Pseudomonadota</taxon>
        <taxon>Betaproteobacteria</taxon>
        <taxon>Burkholderiales</taxon>
        <taxon>Sphaerotilaceae</taxon>
        <taxon>Roseateles</taxon>
    </lineage>
</organism>
<evidence type="ECO:0000313" key="8">
    <source>
        <dbReference type="Proteomes" id="UP001238603"/>
    </source>
</evidence>
<feature type="transmembrane region" description="Helical" evidence="6">
    <location>
        <begin position="41"/>
        <end position="66"/>
    </location>
</feature>
<keyword evidence="8" id="KW-1185">Reference proteome</keyword>
<comment type="caution">
    <text evidence="7">The sequence shown here is derived from an EMBL/GenBank/DDBJ whole genome shotgun (WGS) entry which is preliminary data.</text>
</comment>
<keyword evidence="3 6" id="KW-0812">Transmembrane</keyword>
<gene>
    <name evidence="7" type="ORF">QRD43_20325</name>
</gene>
<evidence type="ECO:0000256" key="5">
    <source>
        <dbReference type="ARBA" id="ARBA00023136"/>
    </source>
</evidence>